<evidence type="ECO:0000256" key="2">
    <source>
        <dbReference type="ARBA" id="ARBA00022525"/>
    </source>
</evidence>
<evidence type="ECO:0008006" key="5">
    <source>
        <dbReference type="Google" id="ProtNLM"/>
    </source>
</evidence>
<dbReference type="Proteomes" id="UP000177870">
    <property type="component" value="Chromosome"/>
</dbReference>
<proteinExistence type="predicted"/>
<dbReference type="InterPro" id="IPR011049">
    <property type="entry name" value="Serralysin-like_metalloprot_C"/>
</dbReference>
<dbReference type="Gene3D" id="2.150.10.10">
    <property type="entry name" value="Serralysin-like metalloprotease, C-terminal"/>
    <property type="match status" value="2"/>
</dbReference>
<gene>
    <name evidence="3" type="ORF">BJP34_06330</name>
</gene>
<dbReference type="PRINTS" id="PR00313">
    <property type="entry name" value="CABNDNGRPT"/>
</dbReference>
<name>A0A1D8TNA2_9CYAN</name>
<dbReference type="OrthoDB" id="443638at2"/>
<dbReference type="InterPro" id="IPR050557">
    <property type="entry name" value="RTX_toxin/Mannuronan_C5-epim"/>
</dbReference>
<accession>A0A1D8TNA2</accession>
<evidence type="ECO:0000313" key="3">
    <source>
        <dbReference type="EMBL" id="AOW99119.1"/>
    </source>
</evidence>
<dbReference type="SUPFAM" id="SSF51120">
    <property type="entry name" value="beta-Roll"/>
    <property type="match status" value="2"/>
</dbReference>
<organism evidence="3 4">
    <name type="scientific">Moorena producens PAL-8-15-08-1</name>
    <dbReference type="NCBI Taxonomy" id="1458985"/>
    <lineage>
        <taxon>Bacteria</taxon>
        <taxon>Bacillati</taxon>
        <taxon>Cyanobacteriota</taxon>
        <taxon>Cyanophyceae</taxon>
        <taxon>Coleofasciculales</taxon>
        <taxon>Coleofasciculaceae</taxon>
        <taxon>Moorena</taxon>
    </lineage>
</organism>
<sequence>MATIQQAILKNQPSAKDKLDLIPDAIKNKQVTEVKSSNAPALTNSTALSAIGGLSGAEKSAVEGSILAPVSSITGISSSAAPIAAESFSTGITTKPSIQPTTSSSLTSRPFFPFFLPKFIIGTPRSDLLVGTGSTDIVLGLGGDDLIFGLGGNDILLGNDGHDVMFGGFGDDRMFGGRGNDFVFGDSGNDTIFGDSGNDVLFGDAGKDTVNYSTLGTAITLLPRGIIDKGRFGRDELVDVEKIVATPGKANTIDASSAGSGGSINVNLQKQSLQVNLARSSSLNLTVQNFVNVKGAALNDNIIGDNKNNQLTGGAGSDEITGAGGKDTLVGVDPSSFKPGTKEIDILTGGSGRDKFVLGDSRNVYYQGGGIFGLNDYAFIEDFRSGQDKFQLKRGNYVFGRNFIAVQKGFIFNKFDSVAAGAARSSEPNVAQVENAVDNIIKGNNPDLSKVTTGVGAQISSAAWPTDNDSSSSRLIAPVQLDIIAITENRYNFSDIDFV</sequence>
<dbReference type="AlphaFoldDB" id="A0A1D8TNA2"/>
<evidence type="ECO:0000256" key="1">
    <source>
        <dbReference type="ARBA" id="ARBA00004613"/>
    </source>
</evidence>
<dbReference type="STRING" id="1458985.BJP34_06330"/>
<evidence type="ECO:0000313" key="4">
    <source>
        <dbReference type="Proteomes" id="UP000177870"/>
    </source>
</evidence>
<reference evidence="4" key="1">
    <citation type="submission" date="2016-10" db="EMBL/GenBank/DDBJ databases">
        <title>Comparative genomics uncovers the prolific and rare metabolic potential of the cyanobacterial genus Moorea.</title>
        <authorList>
            <person name="Leao T."/>
            <person name="Castelao G."/>
            <person name="Korobeynikov A."/>
            <person name="Monroe E.A."/>
            <person name="Podell S."/>
            <person name="Glukhov E."/>
            <person name="Allen E."/>
            <person name="Gerwick W.H."/>
            <person name="Gerwick L."/>
        </authorList>
    </citation>
    <scope>NUCLEOTIDE SEQUENCE [LARGE SCALE GENOMIC DNA]</scope>
    <source>
        <strain evidence="4">PAL-8-15-08-1</strain>
    </source>
</reference>
<dbReference type="RefSeq" id="WP_070391612.1">
    <property type="nucleotide sequence ID" value="NZ_CP017599.1"/>
</dbReference>
<dbReference type="Pfam" id="PF00353">
    <property type="entry name" value="HemolysinCabind"/>
    <property type="match status" value="4"/>
</dbReference>
<dbReference type="EMBL" id="CP017599">
    <property type="protein sequence ID" value="AOW99119.1"/>
    <property type="molecule type" value="Genomic_DNA"/>
</dbReference>
<dbReference type="KEGG" id="mpro:BJP34_06330"/>
<dbReference type="GO" id="GO:0005576">
    <property type="term" value="C:extracellular region"/>
    <property type="evidence" value="ECO:0007669"/>
    <property type="project" value="UniProtKB-SubCell"/>
</dbReference>
<protein>
    <recommendedName>
        <fullName evidence="5">Calcium-binding protein</fullName>
    </recommendedName>
</protein>
<dbReference type="GO" id="GO:0005509">
    <property type="term" value="F:calcium ion binding"/>
    <property type="evidence" value="ECO:0007669"/>
    <property type="project" value="InterPro"/>
</dbReference>
<dbReference type="InterPro" id="IPR001343">
    <property type="entry name" value="Hemolysn_Ca-bd"/>
</dbReference>
<comment type="subcellular location">
    <subcellularLocation>
        <location evidence="1">Secreted</location>
    </subcellularLocation>
</comment>
<dbReference type="PANTHER" id="PTHR38340:SF1">
    <property type="entry name" value="S-LAYER PROTEIN"/>
    <property type="match status" value="1"/>
</dbReference>
<keyword evidence="2" id="KW-0964">Secreted</keyword>
<dbReference type="PANTHER" id="PTHR38340">
    <property type="entry name" value="S-LAYER PROTEIN"/>
    <property type="match status" value="1"/>
</dbReference>